<feature type="compositionally biased region" description="Basic and acidic residues" evidence="1">
    <location>
        <begin position="7"/>
        <end position="16"/>
    </location>
</feature>
<dbReference type="VEuPathDB" id="ToxoDB:CSUI_010657"/>
<dbReference type="GeneID" id="94433970"/>
<organism evidence="2 3">
    <name type="scientific">Cystoisospora suis</name>
    <dbReference type="NCBI Taxonomy" id="483139"/>
    <lineage>
        <taxon>Eukaryota</taxon>
        <taxon>Sar</taxon>
        <taxon>Alveolata</taxon>
        <taxon>Apicomplexa</taxon>
        <taxon>Conoidasida</taxon>
        <taxon>Coccidia</taxon>
        <taxon>Eucoccidiorida</taxon>
        <taxon>Eimeriorina</taxon>
        <taxon>Sarcocystidae</taxon>
        <taxon>Cystoisospora</taxon>
    </lineage>
</organism>
<evidence type="ECO:0000256" key="1">
    <source>
        <dbReference type="SAM" id="MobiDB-lite"/>
    </source>
</evidence>
<accession>A0A2C6KG63</accession>
<evidence type="ECO:0000313" key="2">
    <source>
        <dbReference type="EMBL" id="PHJ15532.1"/>
    </source>
</evidence>
<evidence type="ECO:0000313" key="3">
    <source>
        <dbReference type="Proteomes" id="UP000221165"/>
    </source>
</evidence>
<feature type="compositionally biased region" description="Low complexity" evidence="1">
    <location>
        <begin position="34"/>
        <end position="47"/>
    </location>
</feature>
<protein>
    <submittedName>
        <fullName evidence="2">Uncharacterized protein</fullName>
    </submittedName>
</protein>
<dbReference type="RefSeq" id="XP_067917265.1">
    <property type="nucleotide sequence ID" value="XM_068070759.1"/>
</dbReference>
<comment type="caution">
    <text evidence="2">The sequence shown here is derived from an EMBL/GenBank/DDBJ whole genome shotgun (WGS) entry which is preliminary data.</text>
</comment>
<sequence length="88" mass="9780">MAPATLPHEREEHSEKTFCCTYTPSVSEEKQEEPSSSSSSSSITSCSDPEETKLNERFTLDASPPKTDRASLRLHNPLKILLDGVEQE</sequence>
<gene>
    <name evidence="2" type="ORF">CSUI_010657</name>
</gene>
<reference evidence="2 3" key="1">
    <citation type="journal article" date="2017" name="Int. J. Parasitol.">
        <title>The genome of the protozoan parasite Cystoisospora suis and a reverse vaccinology approach to identify vaccine candidates.</title>
        <authorList>
            <person name="Palmieri N."/>
            <person name="Shrestha A."/>
            <person name="Ruttkowski B."/>
            <person name="Beck T."/>
            <person name="Vogl C."/>
            <person name="Tomley F."/>
            <person name="Blake D.P."/>
            <person name="Joachim A."/>
        </authorList>
    </citation>
    <scope>NUCLEOTIDE SEQUENCE [LARGE SCALE GENOMIC DNA]</scope>
    <source>
        <strain evidence="2 3">Wien I</strain>
    </source>
</reference>
<keyword evidence="3" id="KW-1185">Reference proteome</keyword>
<dbReference type="Proteomes" id="UP000221165">
    <property type="component" value="Unassembled WGS sequence"/>
</dbReference>
<feature type="compositionally biased region" description="Basic and acidic residues" evidence="1">
    <location>
        <begin position="50"/>
        <end position="59"/>
    </location>
</feature>
<name>A0A2C6KG63_9APIC</name>
<dbReference type="EMBL" id="MIGC01007917">
    <property type="protein sequence ID" value="PHJ15532.1"/>
    <property type="molecule type" value="Genomic_DNA"/>
</dbReference>
<dbReference type="AlphaFoldDB" id="A0A2C6KG63"/>
<feature type="region of interest" description="Disordered" evidence="1">
    <location>
        <begin position="1"/>
        <end position="71"/>
    </location>
</feature>
<feature type="non-terminal residue" evidence="2">
    <location>
        <position position="88"/>
    </location>
</feature>
<proteinExistence type="predicted"/>